<dbReference type="EMBL" id="JBHSKG010000015">
    <property type="protein sequence ID" value="MFC5141250.1"/>
    <property type="molecule type" value="Genomic_DNA"/>
</dbReference>
<organism evidence="3 4">
    <name type="scientific">Actinomycetospora rhizophila</name>
    <dbReference type="NCBI Taxonomy" id="1416876"/>
    <lineage>
        <taxon>Bacteria</taxon>
        <taxon>Bacillati</taxon>
        <taxon>Actinomycetota</taxon>
        <taxon>Actinomycetes</taxon>
        <taxon>Pseudonocardiales</taxon>
        <taxon>Pseudonocardiaceae</taxon>
        <taxon>Actinomycetospora</taxon>
    </lineage>
</organism>
<feature type="signal peptide" evidence="2">
    <location>
        <begin position="1"/>
        <end position="31"/>
    </location>
</feature>
<protein>
    <submittedName>
        <fullName evidence="3">Uncharacterized protein</fullName>
    </submittedName>
</protein>
<reference evidence="4" key="1">
    <citation type="journal article" date="2019" name="Int. J. Syst. Evol. Microbiol.">
        <title>The Global Catalogue of Microorganisms (GCM) 10K type strain sequencing project: providing services to taxonomists for standard genome sequencing and annotation.</title>
        <authorList>
            <consortium name="The Broad Institute Genomics Platform"/>
            <consortium name="The Broad Institute Genome Sequencing Center for Infectious Disease"/>
            <person name="Wu L."/>
            <person name="Ma J."/>
        </authorList>
    </citation>
    <scope>NUCLEOTIDE SEQUENCE [LARGE SCALE GENOMIC DNA]</scope>
    <source>
        <strain evidence="4">XZYJ18</strain>
    </source>
</reference>
<sequence length="173" mass="17736">MRPHTYRRRLLPTTLPTTLRLGLLAAAVLLAAGCGQPDTPPPEPGVPPTIPTDAPPASNRPVPADPDPLTAAPPAGATALPTGRVDAGALPAGLPTLVWTRGDSVVGVYGRAGGCTDARLSVVEQGAERVVLRVEQFSTGPGPCTRELVYPPLEVTLESPLGERPVVLTGAVP</sequence>
<feature type="chain" id="PRO_5047185768" evidence="2">
    <location>
        <begin position="32"/>
        <end position="173"/>
    </location>
</feature>
<evidence type="ECO:0000256" key="2">
    <source>
        <dbReference type="SAM" id="SignalP"/>
    </source>
</evidence>
<feature type="region of interest" description="Disordered" evidence="1">
    <location>
        <begin position="35"/>
        <end position="83"/>
    </location>
</feature>
<accession>A0ABV9ZJ59</accession>
<gene>
    <name evidence="3" type="ORF">ACFPK1_23640</name>
</gene>
<dbReference type="Proteomes" id="UP001596175">
    <property type="component" value="Unassembled WGS sequence"/>
</dbReference>
<keyword evidence="4" id="KW-1185">Reference proteome</keyword>
<dbReference type="RefSeq" id="WP_378023408.1">
    <property type="nucleotide sequence ID" value="NZ_JBHSKG010000015.1"/>
</dbReference>
<name>A0ABV9ZJ59_9PSEU</name>
<evidence type="ECO:0000313" key="4">
    <source>
        <dbReference type="Proteomes" id="UP001596175"/>
    </source>
</evidence>
<dbReference type="PROSITE" id="PS51257">
    <property type="entry name" value="PROKAR_LIPOPROTEIN"/>
    <property type="match status" value="1"/>
</dbReference>
<comment type="caution">
    <text evidence="3">The sequence shown here is derived from an EMBL/GenBank/DDBJ whole genome shotgun (WGS) entry which is preliminary data.</text>
</comment>
<evidence type="ECO:0000313" key="3">
    <source>
        <dbReference type="EMBL" id="MFC5141250.1"/>
    </source>
</evidence>
<feature type="compositionally biased region" description="Pro residues" evidence="1">
    <location>
        <begin position="38"/>
        <end position="54"/>
    </location>
</feature>
<proteinExistence type="predicted"/>
<evidence type="ECO:0000256" key="1">
    <source>
        <dbReference type="SAM" id="MobiDB-lite"/>
    </source>
</evidence>
<feature type="compositionally biased region" description="Low complexity" evidence="1">
    <location>
        <begin position="67"/>
        <end position="83"/>
    </location>
</feature>
<keyword evidence="2" id="KW-0732">Signal</keyword>